<dbReference type="CDD" id="cd13696">
    <property type="entry name" value="PBP2_Atu4678_like"/>
    <property type="match status" value="1"/>
</dbReference>
<dbReference type="Pfam" id="PF00497">
    <property type="entry name" value="SBP_bac_3"/>
    <property type="match status" value="1"/>
</dbReference>
<dbReference type="InterPro" id="IPR051455">
    <property type="entry name" value="Bact_solute-bind_prot3"/>
</dbReference>
<dbReference type="InterPro" id="IPR001320">
    <property type="entry name" value="Iontro_rcpt_C"/>
</dbReference>
<organism evidence="8 9">
    <name type="scientific">Ferviditalea candida</name>
    <dbReference type="NCBI Taxonomy" id="3108399"/>
    <lineage>
        <taxon>Bacteria</taxon>
        <taxon>Bacillati</taxon>
        <taxon>Bacillota</taxon>
        <taxon>Bacilli</taxon>
        <taxon>Bacillales</taxon>
        <taxon>Paenibacillaceae</taxon>
        <taxon>Ferviditalea</taxon>
    </lineage>
</organism>
<evidence type="ECO:0000313" key="8">
    <source>
        <dbReference type="EMBL" id="MEB3100951.1"/>
    </source>
</evidence>
<feature type="domain" description="Ionotropic glutamate receptor C-terminal" evidence="7">
    <location>
        <begin position="45"/>
        <end position="263"/>
    </location>
</feature>
<keyword evidence="9" id="KW-1185">Reference proteome</keyword>
<gene>
    <name evidence="8" type="ORF">VF724_04670</name>
</gene>
<feature type="chain" id="PRO_5046590849" evidence="5">
    <location>
        <begin position="21"/>
        <end position="273"/>
    </location>
</feature>
<dbReference type="Proteomes" id="UP001310386">
    <property type="component" value="Unassembled WGS sequence"/>
</dbReference>
<evidence type="ECO:0000256" key="3">
    <source>
        <dbReference type="ARBA" id="ARBA00022729"/>
    </source>
</evidence>
<dbReference type="SMART" id="SM00079">
    <property type="entry name" value="PBPe"/>
    <property type="match status" value="1"/>
</dbReference>
<keyword evidence="2" id="KW-0813">Transport</keyword>
<dbReference type="PROSITE" id="PS01039">
    <property type="entry name" value="SBP_BACTERIAL_3"/>
    <property type="match status" value="1"/>
</dbReference>
<evidence type="ECO:0000259" key="6">
    <source>
        <dbReference type="SMART" id="SM00062"/>
    </source>
</evidence>
<comment type="caution">
    <text evidence="8">The sequence shown here is derived from an EMBL/GenBank/DDBJ whole genome shotgun (WGS) entry which is preliminary data.</text>
</comment>
<sequence length="273" mass="29847">MKLKSVALSLLVIALFTVMGCSKDTASNSGNQSVSTLQKVIQSKKMTAGVILSFPPFGFKDEKGNPQGYDVDMAKEVAKSLGAELTIVDVTADARIPSLETGKVDIVIGNFTRTLERAQKVDFTDPYIVAGERLLVKKGSSIKEIKDLSGKKAAVTKGSTNADIVKKYAPDAEIAYFATSADAVLAVKNGQADAFIEDSNFEQYQAKLNPDLEVVGDSFVPLEYNAFGVKKGDQDWLNYLNLFVFNMNNNGLNKELYQKWFGAELPFKLNPQY</sequence>
<dbReference type="SUPFAM" id="SSF53850">
    <property type="entry name" value="Periplasmic binding protein-like II"/>
    <property type="match status" value="1"/>
</dbReference>
<dbReference type="PANTHER" id="PTHR30085">
    <property type="entry name" value="AMINO ACID ABC TRANSPORTER PERMEASE"/>
    <property type="match status" value="1"/>
</dbReference>
<keyword evidence="3 5" id="KW-0732">Signal</keyword>
<name>A0ABU5ZH03_9BACL</name>
<evidence type="ECO:0000256" key="2">
    <source>
        <dbReference type="ARBA" id="ARBA00022448"/>
    </source>
</evidence>
<dbReference type="SMART" id="SM00062">
    <property type="entry name" value="PBPb"/>
    <property type="match status" value="1"/>
</dbReference>
<comment type="similarity">
    <text evidence="1 4">Belongs to the bacterial solute-binding protein 3 family.</text>
</comment>
<evidence type="ECO:0000256" key="1">
    <source>
        <dbReference type="ARBA" id="ARBA00010333"/>
    </source>
</evidence>
<reference evidence="8" key="1">
    <citation type="submission" date="2023-12" db="EMBL/GenBank/DDBJ databases">
        <title>Fervidustalea candida gen. nov., sp. nov., a novel member of the family Paenibacillaceae isolated from a geothermal area.</title>
        <authorList>
            <person name="Li W.-J."/>
            <person name="Jiao J.-Y."/>
            <person name="Chen Y."/>
        </authorList>
    </citation>
    <scope>NUCLEOTIDE SEQUENCE</scope>
    <source>
        <strain evidence="8">SYSU GA230002</strain>
    </source>
</reference>
<proteinExistence type="inferred from homology"/>
<dbReference type="PROSITE" id="PS51257">
    <property type="entry name" value="PROKAR_LIPOPROTEIN"/>
    <property type="match status" value="1"/>
</dbReference>
<dbReference type="RefSeq" id="WP_371753066.1">
    <property type="nucleotide sequence ID" value="NZ_JAYJLD010000005.1"/>
</dbReference>
<feature type="signal peptide" evidence="5">
    <location>
        <begin position="1"/>
        <end position="20"/>
    </location>
</feature>
<feature type="domain" description="Solute-binding protein family 3/N-terminal" evidence="6">
    <location>
        <begin position="45"/>
        <end position="264"/>
    </location>
</feature>
<dbReference type="InterPro" id="IPR018313">
    <property type="entry name" value="SBP_3_CS"/>
</dbReference>
<accession>A0ABU5ZH03</accession>
<dbReference type="PANTHER" id="PTHR30085:SF6">
    <property type="entry name" value="ABC TRANSPORTER GLUTAMINE-BINDING PROTEIN GLNH"/>
    <property type="match status" value="1"/>
</dbReference>
<dbReference type="InterPro" id="IPR001638">
    <property type="entry name" value="Solute-binding_3/MltF_N"/>
</dbReference>
<evidence type="ECO:0000313" key="9">
    <source>
        <dbReference type="Proteomes" id="UP001310386"/>
    </source>
</evidence>
<dbReference type="EMBL" id="JAYJLD010000005">
    <property type="protein sequence ID" value="MEB3100951.1"/>
    <property type="molecule type" value="Genomic_DNA"/>
</dbReference>
<evidence type="ECO:0000256" key="5">
    <source>
        <dbReference type="SAM" id="SignalP"/>
    </source>
</evidence>
<evidence type="ECO:0000256" key="4">
    <source>
        <dbReference type="RuleBase" id="RU003744"/>
    </source>
</evidence>
<protein>
    <submittedName>
        <fullName evidence="8">Transporter substrate-binding domain-containing protein</fullName>
    </submittedName>
</protein>
<dbReference type="Gene3D" id="3.40.190.10">
    <property type="entry name" value="Periplasmic binding protein-like II"/>
    <property type="match status" value="2"/>
</dbReference>
<evidence type="ECO:0000259" key="7">
    <source>
        <dbReference type="SMART" id="SM00079"/>
    </source>
</evidence>